<dbReference type="EMBL" id="JAUSVB010000003">
    <property type="protein sequence ID" value="MDQ0374410.1"/>
    <property type="molecule type" value="Genomic_DNA"/>
</dbReference>
<keyword evidence="4" id="KW-1185">Reference proteome</keyword>
<dbReference type="RefSeq" id="WP_307493038.1">
    <property type="nucleotide sequence ID" value="NZ_JAUSVB010000003.1"/>
</dbReference>
<feature type="region of interest" description="Disordered" evidence="2">
    <location>
        <begin position="1"/>
        <end position="31"/>
    </location>
</feature>
<sequence length="292" mass="30587">MAARDRSARRTPASHRPPTRSAARGLWPTGPVPIPTGTVELVRDLDDPDGVTVLVNGVPSSYLDLVDPTRLVFEYMQQMAAVIDRVGDAGGPLDVVHLGAAGCALARAVDAEHPGSRQLAVELDTVLPELVRGWFDLPRSPALRIRAGDARAELSTLPDASADVVVRDVFAGDVTPDHVRTREMVAQVARVLRPGGLYLANCADRPPLAGAKAEGATLRATFADVAVIAEPGLLRGRGYGNVVLAATDDPDLLGSATLARAVRSLPAPARLLHGDEVTAFVGNAVPLTDPPA</sequence>
<gene>
    <name evidence="3" type="ORF">J2X26_002731</name>
</gene>
<dbReference type="PANTHER" id="PTHR43317">
    <property type="entry name" value="THERMOSPERMINE SYNTHASE ACAULIS5"/>
    <property type="match status" value="1"/>
</dbReference>
<proteinExistence type="predicted"/>
<dbReference type="Proteomes" id="UP001239626">
    <property type="component" value="Unassembled WGS sequence"/>
</dbReference>
<dbReference type="CDD" id="cd02440">
    <property type="entry name" value="AdoMet_MTases"/>
    <property type="match status" value="1"/>
</dbReference>
<name>A0ABU0EH88_9CELL</name>
<dbReference type="PANTHER" id="PTHR43317:SF1">
    <property type="entry name" value="THERMOSPERMINE SYNTHASE ACAULIS5"/>
    <property type="match status" value="1"/>
</dbReference>
<evidence type="ECO:0000256" key="1">
    <source>
        <dbReference type="ARBA" id="ARBA00023115"/>
    </source>
</evidence>
<organism evidence="3 4">
    <name type="scientific">Cellulomonas humilata</name>
    <dbReference type="NCBI Taxonomy" id="144055"/>
    <lineage>
        <taxon>Bacteria</taxon>
        <taxon>Bacillati</taxon>
        <taxon>Actinomycetota</taxon>
        <taxon>Actinomycetes</taxon>
        <taxon>Micrococcales</taxon>
        <taxon>Cellulomonadaceae</taxon>
        <taxon>Cellulomonas</taxon>
    </lineage>
</organism>
<dbReference type="InterPro" id="IPR029063">
    <property type="entry name" value="SAM-dependent_MTases_sf"/>
</dbReference>
<dbReference type="Gene3D" id="3.40.50.150">
    <property type="entry name" value="Vaccinia Virus protein VP39"/>
    <property type="match status" value="1"/>
</dbReference>
<dbReference type="NCBIfam" id="NF037959">
    <property type="entry name" value="MFS_SpdSyn"/>
    <property type="match status" value="1"/>
</dbReference>
<evidence type="ECO:0000313" key="4">
    <source>
        <dbReference type="Proteomes" id="UP001239626"/>
    </source>
</evidence>
<dbReference type="SUPFAM" id="SSF53335">
    <property type="entry name" value="S-adenosyl-L-methionine-dependent methyltransferases"/>
    <property type="match status" value="1"/>
</dbReference>
<accession>A0ABU0EH88</accession>
<comment type="caution">
    <text evidence="3">The sequence shown here is derived from an EMBL/GenBank/DDBJ whole genome shotgun (WGS) entry which is preliminary data.</text>
</comment>
<evidence type="ECO:0000313" key="3">
    <source>
        <dbReference type="EMBL" id="MDQ0374410.1"/>
    </source>
</evidence>
<protein>
    <submittedName>
        <fullName evidence="3">Spermidine synthase</fullName>
    </submittedName>
</protein>
<reference evidence="3 4" key="1">
    <citation type="submission" date="2023-07" db="EMBL/GenBank/DDBJ databases">
        <title>Sorghum-associated microbial communities from plants grown in Nebraska, USA.</title>
        <authorList>
            <person name="Schachtman D."/>
        </authorList>
    </citation>
    <scope>NUCLEOTIDE SEQUENCE [LARGE SCALE GENOMIC DNA]</scope>
    <source>
        <strain evidence="3 4">BE332</strain>
    </source>
</reference>
<evidence type="ECO:0000256" key="2">
    <source>
        <dbReference type="SAM" id="MobiDB-lite"/>
    </source>
</evidence>
<keyword evidence="1" id="KW-0620">Polyamine biosynthesis</keyword>